<dbReference type="PANTHER" id="PTHR36766">
    <property type="entry name" value="PLANT BROAD-SPECTRUM MILDEW RESISTANCE PROTEIN RPW8"/>
    <property type="match status" value="1"/>
</dbReference>
<evidence type="ECO:0000256" key="3">
    <source>
        <dbReference type="ARBA" id="ARBA00022741"/>
    </source>
</evidence>
<keyword evidence="4" id="KW-0611">Plant defense</keyword>
<dbReference type="SUPFAM" id="SSF52540">
    <property type="entry name" value="P-loop containing nucleoside triphosphate hydrolases"/>
    <property type="match status" value="1"/>
</dbReference>
<dbReference type="AlphaFoldDB" id="A0A2G2XU48"/>
<dbReference type="Gene3D" id="3.40.50.300">
    <property type="entry name" value="P-loop containing nucleotide triphosphate hydrolases"/>
    <property type="match status" value="1"/>
</dbReference>
<feature type="domain" description="NB-ARC" evidence="7">
    <location>
        <begin position="285"/>
        <end position="428"/>
    </location>
</feature>
<keyword evidence="2" id="KW-0433">Leucine-rich repeat</keyword>
<dbReference type="Gramene" id="PHT61015">
    <property type="protein sequence ID" value="PHT61015"/>
    <property type="gene ID" value="T459_35137"/>
</dbReference>
<evidence type="ECO:0000313" key="8">
    <source>
        <dbReference type="EMBL" id="PHT61015.1"/>
    </source>
</evidence>
<proteinExistence type="inferred from homology"/>
<gene>
    <name evidence="8" type="ORF">T459_35137</name>
</gene>
<dbReference type="PANTHER" id="PTHR36766:SF44">
    <property type="entry name" value="NBS-CODING RESISTANCE GENE ANALOG"/>
    <property type="match status" value="1"/>
</dbReference>
<dbReference type="InterPro" id="IPR027417">
    <property type="entry name" value="P-loop_NTPase"/>
</dbReference>
<protein>
    <recommendedName>
        <fullName evidence="7">NB-ARC domain-containing protein</fullName>
    </recommendedName>
</protein>
<name>A0A2G2XU48_CAPAN</name>
<evidence type="ECO:0000259" key="7">
    <source>
        <dbReference type="Pfam" id="PF00931"/>
    </source>
</evidence>
<evidence type="ECO:0000256" key="2">
    <source>
        <dbReference type="ARBA" id="ARBA00022614"/>
    </source>
</evidence>
<dbReference type="GO" id="GO:0006952">
    <property type="term" value="P:defense response"/>
    <property type="evidence" value="ECO:0007669"/>
    <property type="project" value="UniProtKB-KW"/>
</dbReference>
<feature type="region of interest" description="Disordered" evidence="6">
    <location>
        <begin position="175"/>
        <end position="196"/>
    </location>
</feature>
<dbReference type="FunFam" id="3.40.50.300:FF:001091">
    <property type="entry name" value="Probable disease resistance protein At1g61300"/>
    <property type="match status" value="1"/>
</dbReference>
<evidence type="ECO:0000256" key="6">
    <source>
        <dbReference type="SAM" id="MobiDB-lite"/>
    </source>
</evidence>
<sequence length="497" mass="55895">MRFRRHPGTMNCALIPSLSQPESGPWPCRAFQTMKARNTRIYLAFQNIEDSPLDFVNLSEEIYWLSGPLDCASEPGREGGQYKCAGELGGIPYNITFTPPVKPRLLPRLEYKLGEDTQGHTAGWLDPMKYGSAQDHKAGLLTIVPNWDNIYISLAWGDSAGDVGSRVPLFSRRRPLNRGLKPRPGDLPGDARRSRTLTGMQPQTRPYARLKIPKLFRDALQPCPIATQQENLKTDVGKVGNKIPEGTVYLSFFTHLFIVTHNIVISSILFSNISFSDFEDLPLKGKTTLAKEVYNHESILRGFDVRAWATVSQQHNIKEILQTLLKSTIKMDDTVKTEVEAELADMLQKSLKRKRYLIVLDDIWSCEVWDGVRRCFPTDENAGSRILLTTRNNEVARNAGTENLSMQMNFMDQDESWNLFKSTAFSNEALSSLFETIAKQIAEKCHGLPLTIVVVAGLLKSKMTIEDWGSVAKDVTSFITNDPDEQCSHVLGFSYIT</sequence>
<evidence type="ECO:0000256" key="4">
    <source>
        <dbReference type="ARBA" id="ARBA00022821"/>
    </source>
</evidence>
<keyword evidence="5" id="KW-0067">ATP-binding</keyword>
<dbReference type="EMBL" id="AYRZ02000329">
    <property type="protein sequence ID" value="PHT61015.1"/>
    <property type="molecule type" value="Genomic_DNA"/>
</dbReference>
<dbReference type="Gene3D" id="1.10.8.430">
    <property type="entry name" value="Helical domain of apoptotic protease-activating factors"/>
    <property type="match status" value="1"/>
</dbReference>
<comment type="similarity">
    <text evidence="1">Belongs to the disease resistance NB-LRR family.</text>
</comment>
<evidence type="ECO:0000313" key="9">
    <source>
        <dbReference type="Proteomes" id="UP000222542"/>
    </source>
</evidence>
<comment type="caution">
    <text evidence="8">The sequence shown here is derived from an EMBL/GenBank/DDBJ whole genome shotgun (WGS) entry which is preliminary data.</text>
</comment>
<keyword evidence="9" id="KW-1185">Reference proteome</keyword>
<organism evidence="8 9">
    <name type="scientific">Capsicum annuum</name>
    <name type="common">Capsicum pepper</name>
    <dbReference type="NCBI Taxonomy" id="4072"/>
    <lineage>
        <taxon>Eukaryota</taxon>
        <taxon>Viridiplantae</taxon>
        <taxon>Streptophyta</taxon>
        <taxon>Embryophyta</taxon>
        <taxon>Tracheophyta</taxon>
        <taxon>Spermatophyta</taxon>
        <taxon>Magnoliopsida</taxon>
        <taxon>eudicotyledons</taxon>
        <taxon>Gunneridae</taxon>
        <taxon>Pentapetalae</taxon>
        <taxon>asterids</taxon>
        <taxon>lamiids</taxon>
        <taxon>Solanales</taxon>
        <taxon>Solanaceae</taxon>
        <taxon>Solanoideae</taxon>
        <taxon>Capsiceae</taxon>
        <taxon>Capsicum</taxon>
    </lineage>
</organism>
<dbReference type="InterPro" id="IPR002182">
    <property type="entry name" value="NB-ARC"/>
</dbReference>
<dbReference type="STRING" id="4072.A0A2G2XU48"/>
<dbReference type="Pfam" id="PF00931">
    <property type="entry name" value="NB-ARC"/>
    <property type="match status" value="1"/>
</dbReference>
<keyword evidence="3" id="KW-0547">Nucleotide-binding</keyword>
<dbReference type="InterPro" id="IPR042197">
    <property type="entry name" value="Apaf_helical"/>
</dbReference>
<dbReference type="GO" id="GO:0005524">
    <property type="term" value="F:ATP binding"/>
    <property type="evidence" value="ECO:0007669"/>
    <property type="project" value="UniProtKB-KW"/>
</dbReference>
<dbReference type="GO" id="GO:0043531">
    <property type="term" value="F:ADP binding"/>
    <property type="evidence" value="ECO:0007669"/>
    <property type="project" value="InterPro"/>
</dbReference>
<dbReference type="PRINTS" id="PR00364">
    <property type="entry name" value="DISEASERSIST"/>
</dbReference>
<evidence type="ECO:0000256" key="5">
    <source>
        <dbReference type="ARBA" id="ARBA00022840"/>
    </source>
</evidence>
<dbReference type="Proteomes" id="UP000222542">
    <property type="component" value="Unassembled WGS sequence"/>
</dbReference>
<reference evidence="8 9" key="2">
    <citation type="journal article" date="2017" name="Genome Biol.">
        <title>New reference genome sequences of hot pepper reveal the massive evolution of plant disease-resistance genes by retroduplication.</title>
        <authorList>
            <person name="Kim S."/>
            <person name="Park J."/>
            <person name="Yeom S.I."/>
            <person name="Kim Y.M."/>
            <person name="Seo E."/>
            <person name="Kim K.T."/>
            <person name="Kim M.S."/>
            <person name="Lee J.M."/>
            <person name="Cheong K."/>
            <person name="Shin H.S."/>
            <person name="Kim S.B."/>
            <person name="Han K."/>
            <person name="Lee J."/>
            <person name="Park M."/>
            <person name="Lee H.A."/>
            <person name="Lee H.Y."/>
            <person name="Lee Y."/>
            <person name="Oh S."/>
            <person name="Lee J.H."/>
            <person name="Choi E."/>
            <person name="Choi E."/>
            <person name="Lee S.E."/>
            <person name="Jeon J."/>
            <person name="Kim H."/>
            <person name="Choi G."/>
            <person name="Song H."/>
            <person name="Lee J."/>
            <person name="Lee S.C."/>
            <person name="Kwon J.K."/>
            <person name="Lee H.Y."/>
            <person name="Koo N."/>
            <person name="Hong Y."/>
            <person name="Kim R.W."/>
            <person name="Kang W.H."/>
            <person name="Huh J.H."/>
            <person name="Kang B.C."/>
            <person name="Yang T.J."/>
            <person name="Lee Y.H."/>
            <person name="Bennetzen J.L."/>
            <person name="Choi D."/>
        </authorList>
    </citation>
    <scope>NUCLEOTIDE SEQUENCE [LARGE SCALE GENOMIC DNA]</scope>
    <source>
        <strain evidence="9">cv. CM334</strain>
    </source>
</reference>
<accession>A0A2G2XU48</accession>
<evidence type="ECO:0000256" key="1">
    <source>
        <dbReference type="ARBA" id="ARBA00008894"/>
    </source>
</evidence>
<reference evidence="8 9" key="1">
    <citation type="journal article" date="2014" name="Nat. Genet.">
        <title>Genome sequence of the hot pepper provides insights into the evolution of pungency in Capsicum species.</title>
        <authorList>
            <person name="Kim S."/>
            <person name="Park M."/>
            <person name="Yeom S.I."/>
            <person name="Kim Y.M."/>
            <person name="Lee J.M."/>
            <person name="Lee H.A."/>
            <person name="Seo E."/>
            <person name="Choi J."/>
            <person name="Cheong K."/>
            <person name="Kim K.T."/>
            <person name="Jung K."/>
            <person name="Lee G.W."/>
            <person name="Oh S.K."/>
            <person name="Bae C."/>
            <person name="Kim S.B."/>
            <person name="Lee H.Y."/>
            <person name="Kim S.Y."/>
            <person name="Kim M.S."/>
            <person name="Kang B.C."/>
            <person name="Jo Y.D."/>
            <person name="Yang H.B."/>
            <person name="Jeong H.J."/>
            <person name="Kang W.H."/>
            <person name="Kwon J.K."/>
            <person name="Shin C."/>
            <person name="Lim J.Y."/>
            <person name="Park J.H."/>
            <person name="Huh J.H."/>
            <person name="Kim J.S."/>
            <person name="Kim B.D."/>
            <person name="Cohen O."/>
            <person name="Paran I."/>
            <person name="Suh M.C."/>
            <person name="Lee S.B."/>
            <person name="Kim Y.K."/>
            <person name="Shin Y."/>
            <person name="Noh S.J."/>
            <person name="Park J."/>
            <person name="Seo Y.S."/>
            <person name="Kwon S.Y."/>
            <person name="Kim H.A."/>
            <person name="Park J.M."/>
            <person name="Kim H.J."/>
            <person name="Choi S.B."/>
            <person name="Bosland P.W."/>
            <person name="Reeves G."/>
            <person name="Jo S.H."/>
            <person name="Lee B.W."/>
            <person name="Cho H.T."/>
            <person name="Choi H.S."/>
            <person name="Lee M.S."/>
            <person name="Yu Y."/>
            <person name="Do Choi Y."/>
            <person name="Park B.S."/>
            <person name="van Deynze A."/>
            <person name="Ashrafi H."/>
            <person name="Hill T."/>
            <person name="Kim W.T."/>
            <person name="Pai H.S."/>
            <person name="Ahn H.K."/>
            <person name="Yeam I."/>
            <person name="Giovannoni J.J."/>
            <person name="Rose J.K."/>
            <person name="Sorensen I."/>
            <person name="Lee S.J."/>
            <person name="Kim R.W."/>
            <person name="Choi I.Y."/>
            <person name="Choi B.S."/>
            <person name="Lim J.S."/>
            <person name="Lee Y.H."/>
            <person name="Choi D."/>
        </authorList>
    </citation>
    <scope>NUCLEOTIDE SEQUENCE [LARGE SCALE GENOMIC DNA]</scope>
    <source>
        <strain evidence="9">cv. CM334</strain>
    </source>
</reference>